<feature type="compositionally biased region" description="Polar residues" evidence="1">
    <location>
        <begin position="126"/>
        <end position="149"/>
    </location>
</feature>
<evidence type="ECO:0000313" key="3">
    <source>
        <dbReference type="Proteomes" id="UP001160148"/>
    </source>
</evidence>
<protein>
    <submittedName>
        <fullName evidence="2">Uncharacterized protein</fullName>
    </submittedName>
</protein>
<dbReference type="EMBL" id="CARXXK010000002">
    <property type="protein sequence ID" value="CAI6358764.1"/>
    <property type="molecule type" value="Genomic_DNA"/>
</dbReference>
<feature type="region of interest" description="Disordered" evidence="1">
    <location>
        <begin position="111"/>
        <end position="149"/>
    </location>
</feature>
<feature type="region of interest" description="Disordered" evidence="1">
    <location>
        <begin position="1"/>
        <end position="35"/>
    </location>
</feature>
<organism evidence="2 3">
    <name type="scientific">Macrosiphum euphorbiae</name>
    <name type="common">potato aphid</name>
    <dbReference type="NCBI Taxonomy" id="13131"/>
    <lineage>
        <taxon>Eukaryota</taxon>
        <taxon>Metazoa</taxon>
        <taxon>Ecdysozoa</taxon>
        <taxon>Arthropoda</taxon>
        <taxon>Hexapoda</taxon>
        <taxon>Insecta</taxon>
        <taxon>Pterygota</taxon>
        <taxon>Neoptera</taxon>
        <taxon>Paraneoptera</taxon>
        <taxon>Hemiptera</taxon>
        <taxon>Sternorrhyncha</taxon>
        <taxon>Aphidomorpha</taxon>
        <taxon>Aphidoidea</taxon>
        <taxon>Aphididae</taxon>
        <taxon>Macrosiphini</taxon>
        <taxon>Macrosiphum</taxon>
    </lineage>
</organism>
<sequence length="149" mass="16621">MSDTGDTNSRTPTPELEDREETSENPLPAPRHSLPVRFANPQVPESERPVAEISWDNLFINQTNEIIEFNETLLQNVNQTLASVDNVLVHTSHTLHTNILDQTITMADDGSLLQPNNIETGDSRQNENPVINTSTQNNPQVSYHNLGNP</sequence>
<evidence type="ECO:0000256" key="1">
    <source>
        <dbReference type="SAM" id="MobiDB-lite"/>
    </source>
</evidence>
<keyword evidence="3" id="KW-1185">Reference proteome</keyword>
<dbReference type="AlphaFoldDB" id="A0AAV0WT13"/>
<proteinExistence type="predicted"/>
<reference evidence="2 3" key="1">
    <citation type="submission" date="2023-01" db="EMBL/GenBank/DDBJ databases">
        <authorList>
            <person name="Whitehead M."/>
        </authorList>
    </citation>
    <scope>NUCLEOTIDE SEQUENCE [LARGE SCALE GENOMIC DNA]</scope>
</reference>
<dbReference type="Proteomes" id="UP001160148">
    <property type="component" value="Unassembled WGS sequence"/>
</dbReference>
<evidence type="ECO:0000313" key="2">
    <source>
        <dbReference type="EMBL" id="CAI6358764.1"/>
    </source>
</evidence>
<accession>A0AAV0WT13</accession>
<name>A0AAV0WT13_9HEMI</name>
<feature type="compositionally biased region" description="Polar residues" evidence="1">
    <location>
        <begin position="1"/>
        <end position="12"/>
    </location>
</feature>
<comment type="caution">
    <text evidence="2">The sequence shown here is derived from an EMBL/GenBank/DDBJ whole genome shotgun (WGS) entry which is preliminary data.</text>
</comment>
<gene>
    <name evidence="2" type="ORF">MEUPH1_LOCUS14250</name>
</gene>